<dbReference type="HOGENOM" id="CLU_1097557_0_0_6"/>
<dbReference type="RefSeq" id="WP_041339580.1">
    <property type="nucleotide sequence ID" value="NZ_CP007151.1"/>
</dbReference>
<name>W5YMA9_9GAMM</name>
<dbReference type="STRING" id="1420916.AU14_05820"/>
<evidence type="ECO:0000313" key="2">
    <source>
        <dbReference type="EMBL" id="AHI30034.1"/>
    </source>
</evidence>
<feature type="transmembrane region" description="Helical" evidence="1">
    <location>
        <begin position="51"/>
        <end position="76"/>
    </location>
</feature>
<evidence type="ECO:0000313" key="3">
    <source>
        <dbReference type="Proteomes" id="UP000061489"/>
    </source>
</evidence>
<keyword evidence="1" id="KW-0812">Transmembrane</keyword>
<protein>
    <submittedName>
        <fullName evidence="2">Uncharacterized protein</fullName>
    </submittedName>
</protein>
<gene>
    <name evidence="2" type="ORF">AU14_05820</name>
</gene>
<keyword evidence="1" id="KW-0472">Membrane</keyword>
<dbReference type="AlphaFoldDB" id="W5YMA9"/>
<feature type="transmembrane region" description="Helical" evidence="1">
    <location>
        <begin position="88"/>
        <end position="107"/>
    </location>
</feature>
<dbReference type="OrthoDB" id="6369004at2"/>
<keyword evidence="3" id="KW-1185">Reference proteome</keyword>
<dbReference type="Proteomes" id="UP000061489">
    <property type="component" value="Chromosome"/>
</dbReference>
<proteinExistence type="predicted"/>
<reference evidence="2 3" key="1">
    <citation type="journal article" date="2014" name="Genome Announc.">
        <title>Draft Genome Sequences of Marinobacter similis A3d10T and Marinobacter salarius R9SW1T.</title>
        <authorList>
            <person name="Ivanova E.P."/>
            <person name="Ng H.J."/>
            <person name="Webb H.K."/>
            <person name="Feng G."/>
            <person name="Oshima K."/>
            <person name="Hattori M."/>
            <person name="Ohkuma M."/>
            <person name="Sergeev A.F."/>
            <person name="Mikhailov V.V."/>
            <person name="Crawford R.J."/>
            <person name="Sawabe T."/>
        </authorList>
    </citation>
    <scope>NUCLEOTIDE SEQUENCE [LARGE SCALE GENOMIC DNA]</scope>
    <source>
        <strain evidence="2 3">A3d10</strain>
    </source>
</reference>
<dbReference type="EMBL" id="CP007151">
    <property type="protein sequence ID" value="AHI30034.1"/>
    <property type="molecule type" value="Genomic_DNA"/>
</dbReference>
<keyword evidence="1" id="KW-1133">Transmembrane helix</keyword>
<sequence length="253" mass="27870">MMLPTMPEHRRLVGFLKLGVFVAIVVIGNLMTRGVIDGLDLNIRPSNEPALHRIIMISMAAYILLMAIPFVPGVEVGLALMMILGPKIVPLVFVCTLTSLCLAYLVGRLVPESSIAQFLREVRLVRAANFLAGFEGLTPEQRIARLTERTPKKWLPWLVRHRYVTLLVAINLRQHGLGRWGRAGDVGWYESALFAIGVRASCCGGYFADPHITAVVWRCDCQLAYLTHAALISALISALFVSFTLISSASCGR</sequence>
<feature type="transmembrane region" description="Helical" evidence="1">
    <location>
        <begin position="12"/>
        <end position="31"/>
    </location>
</feature>
<organism evidence="2 3">
    <name type="scientific">Marinobacter similis</name>
    <dbReference type="NCBI Taxonomy" id="1420916"/>
    <lineage>
        <taxon>Bacteria</taxon>
        <taxon>Pseudomonadati</taxon>
        <taxon>Pseudomonadota</taxon>
        <taxon>Gammaproteobacteria</taxon>
        <taxon>Pseudomonadales</taxon>
        <taxon>Marinobacteraceae</taxon>
        <taxon>Marinobacter</taxon>
    </lineage>
</organism>
<evidence type="ECO:0000256" key="1">
    <source>
        <dbReference type="SAM" id="Phobius"/>
    </source>
</evidence>
<dbReference type="KEGG" id="msx:AU14_05820"/>
<accession>W5YMA9</accession>
<feature type="transmembrane region" description="Helical" evidence="1">
    <location>
        <begin position="223"/>
        <end position="246"/>
    </location>
</feature>